<dbReference type="AlphaFoldDB" id="W2IEV4"/>
<sequence>SLRSSAGDTTPALPNRECGSNYNFLRQHQSYRHGPLRDSNCCEIDTAQAGNAVTPTCTTTRRKLLRQPRLQAGNTAFSNTEI</sequence>
<accession>W2IEV4</accession>
<dbReference type="EMBL" id="KI674824">
    <property type="protein sequence ID" value="ETL32575.1"/>
    <property type="molecule type" value="Genomic_DNA"/>
</dbReference>
<protein>
    <submittedName>
        <fullName evidence="1">Uncharacterized protein</fullName>
    </submittedName>
</protein>
<organism evidence="1">
    <name type="scientific">Phytophthora nicotianae</name>
    <name type="common">Potato buckeye rot agent</name>
    <name type="synonym">Phytophthora parasitica</name>
    <dbReference type="NCBI Taxonomy" id="4792"/>
    <lineage>
        <taxon>Eukaryota</taxon>
        <taxon>Sar</taxon>
        <taxon>Stramenopiles</taxon>
        <taxon>Oomycota</taxon>
        <taxon>Peronosporomycetes</taxon>
        <taxon>Peronosporales</taxon>
        <taxon>Peronosporaceae</taxon>
        <taxon>Phytophthora</taxon>
    </lineage>
</organism>
<evidence type="ECO:0000313" key="1">
    <source>
        <dbReference type="EMBL" id="ETL32575.1"/>
    </source>
</evidence>
<dbReference type="Proteomes" id="UP000053864">
    <property type="component" value="Unassembled WGS sequence"/>
</dbReference>
<proteinExistence type="predicted"/>
<gene>
    <name evidence="1" type="ORF">L916_14867</name>
</gene>
<name>W2IEV4_PHYNI</name>
<reference evidence="1" key="1">
    <citation type="submission" date="2013-11" db="EMBL/GenBank/DDBJ databases">
        <title>The Genome Sequence of Phytophthora parasitica CJ05E6.</title>
        <authorList>
            <consortium name="The Broad Institute Genomics Platform"/>
            <person name="Russ C."/>
            <person name="Tyler B."/>
            <person name="Panabieres F."/>
            <person name="Shan W."/>
            <person name="Tripathy S."/>
            <person name="Grunwald N."/>
            <person name="Machado M."/>
            <person name="Johnson C.S."/>
            <person name="Arredondo F."/>
            <person name="Hong C."/>
            <person name="Coffey M."/>
            <person name="Young S.K."/>
            <person name="Zeng Q."/>
            <person name="Gargeya S."/>
            <person name="Fitzgerald M."/>
            <person name="Abouelleil A."/>
            <person name="Alvarado L."/>
            <person name="Chapman S.B."/>
            <person name="Gainer-Dewar J."/>
            <person name="Goldberg J."/>
            <person name="Griggs A."/>
            <person name="Gujja S."/>
            <person name="Hansen M."/>
            <person name="Howarth C."/>
            <person name="Imamovic A."/>
            <person name="Ireland A."/>
            <person name="Larimer J."/>
            <person name="McCowan C."/>
            <person name="Murphy C."/>
            <person name="Pearson M."/>
            <person name="Poon T.W."/>
            <person name="Priest M."/>
            <person name="Roberts A."/>
            <person name="Saif S."/>
            <person name="Shea T."/>
            <person name="Sykes S."/>
            <person name="Wortman J."/>
            <person name="Nusbaum C."/>
            <person name="Birren B."/>
        </authorList>
    </citation>
    <scope>NUCLEOTIDE SEQUENCE [LARGE SCALE GENOMIC DNA]</scope>
    <source>
        <strain evidence="1">CJ05E6</strain>
    </source>
</reference>
<feature type="non-terminal residue" evidence="1">
    <location>
        <position position="1"/>
    </location>
</feature>